<dbReference type="Proteomes" id="UP001056778">
    <property type="component" value="Chromosome 1"/>
</dbReference>
<organism evidence="1 2">
    <name type="scientific">Holotrichia oblita</name>
    <name type="common">Chafer beetle</name>
    <dbReference type="NCBI Taxonomy" id="644536"/>
    <lineage>
        <taxon>Eukaryota</taxon>
        <taxon>Metazoa</taxon>
        <taxon>Ecdysozoa</taxon>
        <taxon>Arthropoda</taxon>
        <taxon>Hexapoda</taxon>
        <taxon>Insecta</taxon>
        <taxon>Pterygota</taxon>
        <taxon>Neoptera</taxon>
        <taxon>Endopterygota</taxon>
        <taxon>Coleoptera</taxon>
        <taxon>Polyphaga</taxon>
        <taxon>Scarabaeiformia</taxon>
        <taxon>Scarabaeidae</taxon>
        <taxon>Melolonthinae</taxon>
        <taxon>Holotrichia</taxon>
    </lineage>
</organism>
<keyword evidence="2" id="KW-1185">Reference proteome</keyword>
<evidence type="ECO:0000313" key="2">
    <source>
        <dbReference type="Proteomes" id="UP001056778"/>
    </source>
</evidence>
<reference evidence="1" key="1">
    <citation type="submission" date="2022-04" db="EMBL/GenBank/DDBJ databases">
        <title>Chromosome-scale genome assembly of Holotrichia oblita Faldermann.</title>
        <authorList>
            <person name="Rongchong L."/>
        </authorList>
    </citation>
    <scope>NUCLEOTIDE SEQUENCE</scope>
    <source>
        <strain evidence="1">81SQS9</strain>
    </source>
</reference>
<sequence length="261" mass="30788">MERALREHTDGNLSLRQAEESYGIPRSTLNRKFHGKNPYKPGKQSVFGPTEEDNIVKAITTAAEWGFPMKTIEIRELVKNYLDRKGAVERRFKENHSGPDWMQNFPNVLRKTLSGTGARYYCDYCDKTFIDDIDARKKHLSSSHHIKLRKLHYETCRDLRSILTEESAKLPCRRFMRTGSCQFTGNCKYTHYTPEELWNIKQQIEYEEYEKRRAQLQEENDGADCFWSYPDVLESRTDLPPSVRKFQPEHFVDDNFEEWGA</sequence>
<comment type="caution">
    <text evidence="1">The sequence shown here is derived from an EMBL/GenBank/DDBJ whole genome shotgun (WGS) entry which is preliminary data.</text>
</comment>
<proteinExistence type="predicted"/>
<accession>A0ACB9TZ63</accession>
<protein>
    <submittedName>
        <fullName evidence="1">Nuclease-related</fullName>
    </submittedName>
</protein>
<dbReference type="EMBL" id="CM043015">
    <property type="protein sequence ID" value="KAI4472047.1"/>
    <property type="molecule type" value="Genomic_DNA"/>
</dbReference>
<evidence type="ECO:0000313" key="1">
    <source>
        <dbReference type="EMBL" id="KAI4472047.1"/>
    </source>
</evidence>
<gene>
    <name evidence="1" type="ORF">MML48_1g03961</name>
</gene>
<name>A0ACB9TZ63_HOLOL</name>